<feature type="compositionally biased region" description="Polar residues" evidence="1">
    <location>
        <begin position="89"/>
        <end position="100"/>
    </location>
</feature>
<dbReference type="SUPFAM" id="SSF46689">
    <property type="entry name" value="Homeodomain-like"/>
    <property type="match status" value="1"/>
</dbReference>
<proteinExistence type="predicted"/>
<dbReference type="GeneID" id="18256979"/>
<evidence type="ECO:0000313" key="3">
    <source>
        <dbReference type="Proteomes" id="UP000008066"/>
    </source>
</evidence>
<organism evidence="3">
    <name type="scientific">Chaetomium thermophilum (strain DSM 1495 / CBS 144.50 / IMI 039719)</name>
    <name type="common">Thermochaetoides thermophila</name>
    <dbReference type="NCBI Taxonomy" id="759272"/>
    <lineage>
        <taxon>Eukaryota</taxon>
        <taxon>Fungi</taxon>
        <taxon>Dikarya</taxon>
        <taxon>Ascomycota</taxon>
        <taxon>Pezizomycotina</taxon>
        <taxon>Sordariomycetes</taxon>
        <taxon>Sordariomycetidae</taxon>
        <taxon>Sordariales</taxon>
        <taxon>Chaetomiaceae</taxon>
        <taxon>Thermochaetoides</taxon>
    </lineage>
</organism>
<evidence type="ECO:0000313" key="2">
    <source>
        <dbReference type="EMBL" id="EGS21100.1"/>
    </source>
</evidence>
<accession>G0S853</accession>
<dbReference type="RefSeq" id="XP_006693396.1">
    <property type="nucleotide sequence ID" value="XM_006693333.1"/>
</dbReference>
<dbReference type="GO" id="GO:0000182">
    <property type="term" value="F:rDNA binding"/>
    <property type="evidence" value="ECO:0007669"/>
    <property type="project" value="TreeGrafter"/>
</dbReference>
<dbReference type="GO" id="GO:0001181">
    <property type="term" value="F:RNA polymerase I general transcription initiation factor activity"/>
    <property type="evidence" value="ECO:0007669"/>
    <property type="project" value="TreeGrafter"/>
</dbReference>
<dbReference type="PANTHER" id="PTHR28079:SF1">
    <property type="entry name" value="RNA POLYMERASE I-SPECIFIC TRANSCRIPTION INITIATION FACTOR RRN5"/>
    <property type="match status" value="1"/>
</dbReference>
<feature type="compositionally biased region" description="Low complexity" evidence="1">
    <location>
        <begin position="12"/>
        <end position="22"/>
    </location>
</feature>
<keyword evidence="3" id="KW-1185">Reference proteome</keyword>
<protein>
    <submittedName>
        <fullName evidence="2">SANT SWI3, ADA2, N-coR and TFIIIB'' DNA-binding domain-containing protein</fullName>
    </submittedName>
</protein>
<dbReference type="Gene3D" id="1.10.10.60">
    <property type="entry name" value="Homeodomain-like"/>
    <property type="match status" value="1"/>
</dbReference>
<feature type="compositionally biased region" description="Low complexity" evidence="1">
    <location>
        <begin position="103"/>
        <end position="126"/>
    </location>
</feature>
<reference evidence="2 3" key="1">
    <citation type="journal article" date="2011" name="Cell">
        <title>Insight into structure and assembly of the nuclear pore complex by utilizing the genome of a eukaryotic thermophile.</title>
        <authorList>
            <person name="Amlacher S."/>
            <person name="Sarges P."/>
            <person name="Flemming D."/>
            <person name="van Noort V."/>
            <person name="Kunze R."/>
            <person name="Devos D.P."/>
            <person name="Arumugam M."/>
            <person name="Bork P."/>
            <person name="Hurt E."/>
        </authorList>
    </citation>
    <scope>NUCLEOTIDE SEQUENCE [LARGE SCALE GENOMIC DNA]</scope>
    <source>
        <strain evidence="3">DSM 1495 / CBS 144.50 / IMI 039719</strain>
    </source>
</reference>
<feature type="compositionally biased region" description="Acidic residues" evidence="1">
    <location>
        <begin position="539"/>
        <end position="556"/>
    </location>
</feature>
<dbReference type="EMBL" id="GL988041">
    <property type="protein sequence ID" value="EGS21100.1"/>
    <property type="molecule type" value="Genomic_DNA"/>
</dbReference>
<feature type="compositionally biased region" description="Acidic residues" evidence="1">
    <location>
        <begin position="41"/>
        <end position="57"/>
    </location>
</feature>
<sequence length="733" mass="82750">MDVDESSHGDQSSARTTRSSRSIPIRLYSTRPLPQRAPSDEVPESDPEQGDVEDEGEEGKGSDNEEYEHQQHELNQSKNDNHQYPLAHQNLNLTTSSQPRRASYLSTSSLNSLYSPSISSISSNSSHAHQPQQTHKAFPAFASTPHRHPPHSIIPPTPSQPLPLLSSPLKRPRARGGSSASSSPGGASDYDSHGPEMVGVEEEKEEGSEQPPPKRLRHPPTSYNPSYLALLNDEILSAAEHFTPQHDWDTPLQPSQIGLIYWTDTEKTLFFEALARLGPQNAKGIAERVRTKGELEVMEYIRLLQEERDKWKRDDVVVLPEEVPAAVELTQACCAALEEAADAVAARQETYEEGVEKKKWGSGVWLVTEGNLDLVERDGRLREAAEVFRLRNWLRLSERIFMNSTVEDYNWVFVPTEDGEPRKPAIRATAVQDFHAIVVSLVRRVVAAALYVAESRIRIKKRIHPRTRAWVKPKDVEAAVLSLGLRTRADKWRRFWATCARRLRIDVVDQGEGDEEKVMDFAEVERALGVEPEVIPRYEDEDMSSSEDEGSEEEDLPNLKDEPSSPASNTSIDLAEAPSRPPSATFAKEETPSDPEDENEKATIDRELLELLHHSALELPSSRRARDALRKRLRAELRHEAHADKLDMIASQREERMLWALLGKEPPVPLGEDWEEGVEEDKVKGLGRRTVEEVVRAYKRGGGSRRGISEAPSRWEMEWKLEEQRREEVGEKH</sequence>
<dbReference type="KEGG" id="cthr:CTHT_0029410"/>
<dbReference type="GO" id="GO:0006361">
    <property type="term" value="P:transcription initiation at RNA polymerase I promoter"/>
    <property type="evidence" value="ECO:0007669"/>
    <property type="project" value="TreeGrafter"/>
</dbReference>
<feature type="region of interest" description="Disordered" evidence="1">
    <location>
        <begin position="532"/>
        <end position="600"/>
    </location>
</feature>
<evidence type="ECO:0000256" key="1">
    <source>
        <dbReference type="SAM" id="MobiDB-lite"/>
    </source>
</evidence>
<feature type="compositionally biased region" description="Low complexity" evidence="1">
    <location>
        <begin position="162"/>
        <end position="188"/>
    </location>
</feature>
<dbReference type="InterPro" id="IPR039601">
    <property type="entry name" value="Rrn5"/>
</dbReference>
<dbReference type="GO" id="GO:0042790">
    <property type="term" value="P:nucleolar large rRNA transcription by RNA polymerase I"/>
    <property type="evidence" value="ECO:0007669"/>
    <property type="project" value="InterPro"/>
</dbReference>
<dbReference type="HOGENOM" id="CLU_378115_0_0_1"/>
<name>G0S853_CHATD</name>
<dbReference type="InterPro" id="IPR009057">
    <property type="entry name" value="Homeodomain-like_sf"/>
</dbReference>
<keyword evidence="2" id="KW-0238">DNA-binding</keyword>
<dbReference type="OrthoDB" id="2240312at2759"/>
<feature type="region of interest" description="Disordered" evidence="1">
    <location>
        <begin position="1"/>
        <end position="223"/>
    </location>
</feature>
<dbReference type="PANTHER" id="PTHR28079">
    <property type="entry name" value="RNA POLYMERASE I-SPECIFIC TRANSCRIPTION INITIATION FACTOR RRN5"/>
    <property type="match status" value="1"/>
</dbReference>
<dbReference type="GO" id="GO:0000500">
    <property type="term" value="C:RNA polymerase I upstream activating factor complex"/>
    <property type="evidence" value="ECO:0007669"/>
    <property type="project" value="InterPro"/>
</dbReference>
<feature type="compositionally biased region" description="Acidic residues" evidence="1">
    <location>
        <begin position="199"/>
        <end position="208"/>
    </location>
</feature>
<feature type="compositionally biased region" description="Pro residues" evidence="1">
    <location>
        <begin position="152"/>
        <end position="161"/>
    </location>
</feature>
<dbReference type="AlphaFoldDB" id="G0S853"/>
<dbReference type="Proteomes" id="UP000008066">
    <property type="component" value="Unassembled WGS sequence"/>
</dbReference>
<feature type="compositionally biased region" description="Basic and acidic residues" evidence="1">
    <location>
        <begin position="58"/>
        <end position="72"/>
    </location>
</feature>
<dbReference type="eggNOG" id="ENOG502S6UJ">
    <property type="taxonomic scope" value="Eukaryota"/>
</dbReference>
<gene>
    <name evidence="2" type="ORF">CTHT_0029410</name>
</gene>